<evidence type="ECO:0000256" key="10">
    <source>
        <dbReference type="SAM" id="MobiDB-lite"/>
    </source>
</evidence>
<evidence type="ECO:0000256" key="2">
    <source>
        <dbReference type="ARBA" id="ARBA00004328"/>
    </source>
</evidence>
<dbReference type="GO" id="GO:0019029">
    <property type="term" value="C:helical viral capsid"/>
    <property type="evidence" value="ECO:0007669"/>
    <property type="project" value="UniProtKB-KW"/>
</dbReference>
<keyword evidence="6 13" id="KW-0167">Capsid protein</keyword>
<dbReference type="OrthoDB" id="15901at10239"/>
<dbReference type="EMBL" id="KT923157">
    <property type="protein sequence ID" value="AND74083.1"/>
    <property type="molecule type" value="Genomic_RNA"/>
</dbReference>
<evidence type="ECO:0000256" key="5">
    <source>
        <dbReference type="ARBA" id="ARBA00022497"/>
    </source>
</evidence>
<feature type="domain" description="Carlavirus coat" evidence="12">
    <location>
        <begin position="74"/>
        <end position="124"/>
    </location>
</feature>
<evidence type="ECO:0000313" key="14">
    <source>
        <dbReference type="EMBL" id="AND74083.1"/>
    </source>
</evidence>
<evidence type="ECO:0000256" key="9">
    <source>
        <dbReference type="ARBA" id="ARBA00031336"/>
    </source>
</evidence>
<dbReference type="Pfam" id="PF08358">
    <property type="entry name" value="Flexi_CP_N"/>
    <property type="match status" value="1"/>
</dbReference>
<organism evidence="13 15">
    <name type="scientific">Poplar mosaic virus</name>
    <dbReference type="NCBI Taxonomy" id="12166"/>
    <lineage>
        <taxon>Viruses</taxon>
        <taxon>Riboviria</taxon>
        <taxon>Orthornavirae</taxon>
        <taxon>Kitrinoviricota</taxon>
        <taxon>Alsuviricetes</taxon>
        <taxon>Tymovirales</taxon>
        <taxon>Betaflexiviridae</taxon>
        <taxon>Quinvirinae</taxon>
        <taxon>Carlavirus</taxon>
        <taxon>Carlavirus populi</taxon>
    </lineage>
</organism>
<dbReference type="InterPro" id="IPR013569">
    <property type="entry name" value="Carlavirus_coat_N"/>
</dbReference>
<evidence type="ECO:0000256" key="4">
    <source>
        <dbReference type="ARBA" id="ARBA00018091"/>
    </source>
</evidence>
<dbReference type="Proteomes" id="UP000203562">
    <property type="component" value="Segment"/>
</dbReference>
<comment type="subcellular location">
    <subcellularLocation>
        <location evidence="2">Virion</location>
    </subcellularLocation>
</comment>
<protein>
    <recommendedName>
        <fullName evidence="4">Capsid protein</fullName>
    </recommendedName>
    <alternativeName>
        <fullName evidence="9">Coat protein</fullName>
    </alternativeName>
</protein>
<comment type="similarity">
    <text evidence="3">Belongs to the potexviruses coat protein family.</text>
</comment>
<evidence type="ECO:0000313" key="15">
    <source>
        <dbReference type="Proteomes" id="UP000203562"/>
    </source>
</evidence>
<name>Q6RBY5_9VIRU</name>
<evidence type="ECO:0000256" key="7">
    <source>
        <dbReference type="ARBA" id="ARBA00022844"/>
    </source>
</evidence>
<feature type="region of interest" description="Disordered" evidence="10">
    <location>
        <begin position="1"/>
        <end position="44"/>
    </location>
</feature>
<comment type="function">
    <text evidence="1">Required for genome encapsidation. Forms ribonucleoprotein complexes along with TGB1 helicase and viral RNA.</text>
</comment>
<evidence type="ECO:0000259" key="12">
    <source>
        <dbReference type="Pfam" id="PF08358"/>
    </source>
</evidence>
<dbReference type="InterPro" id="IPR000052">
    <property type="entry name" value="Pltvir_coat"/>
</dbReference>
<keyword evidence="15" id="KW-1185">Reference proteome</keyword>
<accession>Q6RBY5</accession>
<dbReference type="EMBL" id="AY505475">
    <property type="protein sequence ID" value="AAR89418.1"/>
    <property type="molecule type" value="Genomic_RNA"/>
</dbReference>
<feature type="domain" description="Potexviruses and carlaviruses coat protein" evidence="11">
    <location>
        <begin position="133"/>
        <end position="273"/>
    </location>
</feature>
<evidence type="ECO:0000256" key="1">
    <source>
        <dbReference type="ARBA" id="ARBA00004032"/>
    </source>
</evidence>
<evidence type="ECO:0000256" key="6">
    <source>
        <dbReference type="ARBA" id="ARBA00022561"/>
    </source>
</evidence>
<dbReference type="RefSeq" id="NP_958175.1">
    <property type="nucleotide sequence ID" value="NC_005343.1"/>
</dbReference>
<keyword evidence="8" id="KW-0687">Ribonucleoprotein</keyword>
<reference evidence="13 15" key="1">
    <citation type="journal article" date="2004" name="Arch. Virol.">
        <title>Complete nucleotide sequence of the genomic RNA of poplar mosaic virus (Genus Carlavirus).</title>
        <authorList>
            <person name="Smith C.M."/>
            <person name="Campbell M.M."/>
        </authorList>
    </citation>
    <scope>NUCLEOTIDE SEQUENCE [LARGE SCALE GENOMIC DNA]</scope>
    <source>
        <strain evidence="13">PV-0341</strain>
    </source>
</reference>
<evidence type="ECO:0000256" key="8">
    <source>
        <dbReference type="ARBA" id="ARBA00023274"/>
    </source>
</evidence>
<evidence type="ECO:0000313" key="13">
    <source>
        <dbReference type="EMBL" id="AAR89418.1"/>
    </source>
</evidence>
<dbReference type="GO" id="GO:1990904">
    <property type="term" value="C:ribonucleoprotein complex"/>
    <property type="evidence" value="ECO:0007669"/>
    <property type="project" value="UniProtKB-KW"/>
</dbReference>
<keyword evidence="7" id="KW-0946">Virion</keyword>
<evidence type="ECO:0000256" key="3">
    <source>
        <dbReference type="ARBA" id="ARBA00007202"/>
    </source>
</evidence>
<feature type="compositionally biased region" description="Basic and acidic residues" evidence="10">
    <location>
        <begin position="19"/>
        <end position="39"/>
    </location>
</feature>
<dbReference type="KEGG" id="vg:2716689"/>
<gene>
    <name evidence="13" type="primary">ORF5</name>
</gene>
<sequence length="322" mass="35734">MSGEQTEQISKDQAAAAEQARKEQIAEGKKAAESSEAERRKKNIAEIAKLNEKAREAKKQATEQEETTASLLERFNLLKEWHLNQQVNNKVKNPAMESETEPALADELKPDMSNLFARPTVTDLQKMKWNAESNKMATADDMAFIEAEFQSLGVPKENLAKVMWTLTRYCVGASSSQYLDPKGEEKLCGGVTRAALIASIKKRSTLSVKCADFMRPSCGITCWSTTFLQKIGSPRATLSETKFAAFDTFDFVMNPDPAIQPLEGLIRSPTKAEIIANETHKRIALDRNANNERFANLGSEITGGKFGCRVGTKWRESKCDNG</sequence>
<proteinExistence type="inferred from homology"/>
<dbReference type="Pfam" id="PF00286">
    <property type="entry name" value="Flexi_CP"/>
    <property type="match status" value="1"/>
</dbReference>
<evidence type="ECO:0000259" key="11">
    <source>
        <dbReference type="Pfam" id="PF00286"/>
    </source>
</evidence>
<dbReference type="GeneID" id="2716689"/>
<reference evidence="14" key="2">
    <citation type="submission" date="2015-10" db="EMBL/GenBank/DDBJ databases">
        <title>Establishment of a bank of positive controls for diagnosis of quarantine viruses and viroids in Brazil through PCR and RT-PCR.</title>
        <authorList>
            <person name="Figueira A.R."/>
            <person name="Geraldino Duarte P.S."/>
            <person name="Galvino-Costa S.B.F."/>
        </authorList>
    </citation>
    <scope>NUCLEOTIDE SEQUENCE</scope>
</reference>
<keyword evidence="5" id="KW-1139">Helical capsid protein</keyword>
<dbReference type="GO" id="GO:0005198">
    <property type="term" value="F:structural molecule activity"/>
    <property type="evidence" value="ECO:0007669"/>
    <property type="project" value="InterPro"/>
</dbReference>